<dbReference type="Proteomes" id="UP000637239">
    <property type="component" value="Chromosome 1"/>
</dbReference>
<dbReference type="GeneID" id="66977775"/>
<protein>
    <submittedName>
        <fullName evidence="3">Uncharacterized protein</fullName>
    </submittedName>
</protein>
<keyword evidence="2" id="KW-0472">Membrane</keyword>
<feature type="region of interest" description="Disordered" evidence="1">
    <location>
        <begin position="142"/>
        <end position="220"/>
    </location>
</feature>
<feature type="compositionally biased region" description="Polar residues" evidence="1">
    <location>
        <begin position="441"/>
        <end position="455"/>
    </location>
</feature>
<feature type="compositionally biased region" description="Basic and acidic residues" evidence="1">
    <location>
        <begin position="336"/>
        <end position="368"/>
    </location>
</feature>
<sequence length="1006" mass="110776">MESRPLKTKNASDLFRRGPADFNNLEIRSTWSGKVDEPADLQISFHVICTPNTQLPLLNLRPSYISLVKTSVRCLASESGNGESRETPPRSPLFAFAAPLAFSAPVSDDDDGGESSVYDECWDKDGPSGLSVIHEEDEFLEMELPEPESDPEPLDEDGGLDEEPPVSVSVPKTSSTHASVSETGLSELGLTRYPEDAGESGKHTVQGEQESEKRDRRDSALSLFQLSPLSDYPPELPYEEFNFSRSLGKRSATDACLSDHEQDMEEKRTHRRNVSTHSSGSLCSIGIDFATLTGEIKSQTRHTSDSIEGAPGRHSNRLSLIPERVSMGGLPPEQQQHSEVDNSHQEETDVKDNSQEKEESTDSIEKSIPDTSVPEAVATGDVGAQLIVEELDTQTKIASDELLISSDTDEDTPSESEEDGLELGSPTPVRSSNPVIPPTPTSLTDTVAHNGVTSHTKTEKDVEEVPRTPKSASDGHPGAKGTPTKDEEDDDPGSPTPVRPTRLIIPPTKPLANEDTKSPSMSSSTDVAYPESESFQHVTSEPELDLNDGILLVSNPPQANYLTYKISITVSVCLQKGKLHGWHDLVIPGLPRLRNGESGYLIFLLPDSCGMEFRTTNFRRNKFVENCFFAEFAISGDLVIPLRVCDLRSYGIVKDFTVDYELLTDHDVSNGNKVSVAYNAVCELKLPNRRIWADKCCFFLDIEGGPEGFYQYELDQPCTKFPIIYLASWDRPVGVAHVQITCPLKILEMFCITWDVKDLTRLETKWIPRIYPGSTGVNGQERQSLRKKFVDALGAANCYEFVEAEYDDTDVEDSDPEVSLHYAFWNDDASQDKEVDKISGEKGSPRLQVKLSPLVLWLVMVIVAMTVTLILRAFDPMGRSWSMESTANATHVGARNDQTYHTNANEEYHLSNDTSVDNSHGDGLSANGTLNIDQDSSEYEAPNEGEKAALETSSALRDSDVKPDESDQPDSGVKPGTSATKLPFRDRVDYLLGWKGPTSQSRDEVS</sequence>
<dbReference type="AlphaFoldDB" id="A0A7R7VEM4"/>
<proteinExistence type="predicted"/>
<dbReference type="RefSeq" id="XP_043131938.1">
    <property type="nucleotide sequence ID" value="XM_043283497.1"/>
</dbReference>
<feature type="region of interest" description="Disordered" evidence="1">
    <location>
        <begin position="325"/>
        <end position="377"/>
    </location>
</feature>
<feature type="transmembrane region" description="Helical" evidence="2">
    <location>
        <begin position="854"/>
        <end position="874"/>
    </location>
</feature>
<reference evidence="3" key="2">
    <citation type="submission" date="2021-02" db="EMBL/GenBank/DDBJ databases">
        <title>Aspergillus chevalieri M1 genome sequence.</title>
        <authorList>
            <person name="Kadooka C."/>
            <person name="Mori K."/>
            <person name="Futagami T."/>
        </authorList>
    </citation>
    <scope>NUCLEOTIDE SEQUENCE</scope>
    <source>
        <strain evidence="3">M1</strain>
    </source>
</reference>
<evidence type="ECO:0000313" key="3">
    <source>
        <dbReference type="EMBL" id="BCR83416.1"/>
    </source>
</evidence>
<accession>A0A7R7VEM4</accession>
<gene>
    <name evidence="3" type="ORF">ACHE_10818A</name>
</gene>
<keyword evidence="2" id="KW-0812">Transmembrane</keyword>
<feature type="compositionally biased region" description="Acidic residues" evidence="1">
    <location>
        <begin position="407"/>
        <end position="421"/>
    </location>
</feature>
<dbReference type="KEGG" id="ache:ACHE_10818A"/>
<name>A0A7R7VEM4_ASPCH</name>
<feature type="compositionally biased region" description="Low complexity" evidence="1">
    <location>
        <begin position="165"/>
        <end position="176"/>
    </location>
</feature>
<reference evidence="3" key="1">
    <citation type="submission" date="2021-01" db="EMBL/GenBank/DDBJ databases">
        <authorList>
            <consortium name="Aspergillus chevalieri M1 genome sequencing consortium"/>
            <person name="Kazuki M."/>
            <person name="Futagami T."/>
        </authorList>
    </citation>
    <scope>NUCLEOTIDE SEQUENCE</scope>
    <source>
        <strain evidence="3">M1</strain>
    </source>
</reference>
<keyword evidence="2" id="KW-1133">Transmembrane helix</keyword>
<feature type="compositionally biased region" description="Basic and acidic residues" evidence="1">
    <location>
        <begin position="257"/>
        <end position="268"/>
    </location>
</feature>
<feature type="region of interest" description="Disordered" evidence="1">
    <location>
        <begin position="254"/>
        <end position="280"/>
    </location>
</feature>
<feature type="compositionally biased region" description="Basic and acidic residues" evidence="1">
    <location>
        <begin position="193"/>
        <end position="202"/>
    </location>
</feature>
<dbReference type="EMBL" id="AP024416">
    <property type="protein sequence ID" value="BCR83416.1"/>
    <property type="molecule type" value="Genomic_DNA"/>
</dbReference>
<feature type="compositionally biased region" description="Acidic residues" evidence="1">
    <location>
        <begin position="142"/>
        <end position="164"/>
    </location>
</feature>
<evidence type="ECO:0000313" key="4">
    <source>
        <dbReference type="Proteomes" id="UP000637239"/>
    </source>
</evidence>
<feature type="region of interest" description="Disordered" evidence="1">
    <location>
        <begin position="911"/>
        <end position="986"/>
    </location>
</feature>
<feature type="compositionally biased region" description="Basic and acidic residues" evidence="1">
    <location>
        <begin position="210"/>
        <end position="219"/>
    </location>
</feature>
<evidence type="ECO:0000256" key="1">
    <source>
        <dbReference type="SAM" id="MobiDB-lite"/>
    </source>
</evidence>
<keyword evidence="4" id="KW-1185">Reference proteome</keyword>
<feature type="compositionally biased region" description="Basic and acidic residues" evidence="1">
    <location>
        <begin position="456"/>
        <end position="467"/>
    </location>
</feature>
<organism evidence="3 4">
    <name type="scientific">Aspergillus chevalieri</name>
    <name type="common">Eurotium chevalieri</name>
    <dbReference type="NCBI Taxonomy" id="182096"/>
    <lineage>
        <taxon>Eukaryota</taxon>
        <taxon>Fungi</taxon>
        <taxon>Dikarya</taxon>
        <taxon>Ascomycota</taxon>
        <taxon>Pezizomycotina</taxon>
        <taxon>Eurotiomycetes</taxon>
        <taxon>Eurotiomycetidae</taxon>
        <taxon>Eurotiales</taxon>
        <taxon>Aspergillaceae</taxon>
        <taxon>Aspergillus</taxon>
        <taxon>Aspergillus subgen. Aspergillus</taxon>
    </lineage>
</organism>
<feature type="region of interest" description="Disordered" evidence="1">
    <location>
        <begin position="393"/>
        <end position="540"/>
    </location>
</feature>
<evidence type="ECO:0000256" key="2">
    <source>
        <dbReference type="SAM" id="Phobius"/>
    </source>
</evidence>